<dbReference type="EMBL" id="BGPR01006790">
    <property type="protein sequence ID" value="GBN21887.1"/>
    <property type="molecule type" value="Genomic_DNA"/>
</dbReference>
<dbReference type="InterPro" id="IPR036397">
    <property type="entry name" value="RNaseH_sf"/>
</dbReference>
<evidence type="ECO:0000313" key="1">
    <source>
        <dbReference type="EMBL" id="GBN21887.1"/>
    </source>
</evidence>
<evidence type="ECO:0000313" key="2">
    <source>
        <dbReference type="Proteomes" id="UP000499080"/>
    </source>
</evidence>
<organism evidence="1 2">
    <name type="scientific">Araneus ventricosus</name>
    <name type="common">Orbweaver spider</name>
    <name type="synonym">Epeira ventricosa</name>
    <dbReference type="NCBI Taxonomy" id="182803"/>
    <lineage>
        <taxon>Eukaryota</taxon>
        <taxon>Metazoa</taxon>
        <taxon>Ecdysozoa</taxon>
        <taxon>Arthropoda</taxon>
        <taxon>Chelicerata</taxon>
        <taxon>Arachnida</taxon>
        <taxon>Araneae</taxon>
        <taxon>Araneomorphae</taxon>
        <taxon>Entelegynae</taxon>
        <taxon>Araneoidea</taxon>
        <taxon>Araneidae</taxon>
        <taxon>Araneus</taxon>
    </lineage>
</organism>
<dbReference type="AlphaFoldDB" id="A0A4Y2M8A0"/>
<reference evidence="1 2" key="1">
    <citation type="journal article" date="2019" name="Sci. Rep.">
        <title>Orb-weaving spider Araneus ventricosus genome elucidates the spidroin gene catalogue.</title>
        <authorList>
            <person name="Kono N."/>
            <person name="Nakamura H."/>
            <person name="Ohtoshi R."/>
            <person name="Moran D.A.P."/>
            <person name="Shinohara A."/>
            <person name="Yoshida Y."/>
            <person name="Fujiwara M."/>
            <person name="Mori M."/>
            <person name="Tomita M."/>
            <person name="Arakawa K."/>
        </authorList>
    </citation>
    <scope>NUCLEOTIDE SEQUENCE [LARGE SCALE GENOMIC DNA]</scope>
</reference>
<sequence length="132" mass="15578">METRMIPFEQRLRTDSSQNIIIANAKTLRNWLDQAFPGRWIERHESIEWPARSPDLITPDIFLWHYVKDKIYSLNINTLQDLKEVNTEKFTAVPHELCTKSYENVPLRLQACIDPNDIEVDNTMENLKGYLC</sequence>
<evidence type="ECO:0008006" key="3">
    <source>
        <dbReference type="Google" id="ProtNLM"/>
    </source>
</evidence>
<dbReference type="PANTHER" id="PTHR47326:SF1">
    <property type="entry name" value="HTH PSQ-TYPE DOMAIN-CONTAINING PROTEIN"/>
    <property type="match status" value="1"/>
</dbReference>
<name>A0A4Y2M8A0_ARAVE</name>
<gene>
    <name evidence="1" type="ORF">AVEN_215245_1</name>
</gene>
<dbReference type="Proteomes" id="UP000499080">
    <property type="component" value="Unassembled WGS sequence"/>
</dbReference>
<accession>A0A4Y2M8A0</accession>
<comment type="caution">
    <text evidence="1">The sequence shown here is derived from an EMBL/GenBank/DDBJ whole genome shotgun (WGS) entry which is preliminary data.</text>
</comment>
<proteinExistence type="predicted"/>
<dbReference type="Gene3D" id="3.30.420.10">
    <property type="entry name" value="Ribonuclease H-like superfamily/Ribonuclease H"/>
    <property type="match status" value="1"/>
</dbReference>
<dbReference type="PANTHER" id="PTHR47326">
    <property type="entry name" value="TRANSPOSABLE ELEMENT TC3 TRANSPOSASE-LIKE PROTEIN"/>
    <property type="match status" value="1"/>
</dbReference>
<keyword evidence="2" id="KW-1185">Reference proteome</keyword>
<dbReference type="OrthoDB" id="6463035at2759"/>
<protein>
    <recommendedName>
        <fullName evidence="3">Tc1-like transposase DDE domain-containing protein</fullName>
    </recommendedName>
</protein>
<dbReference type="GO" id="GO:0003676">
    <property type="term" value="F:nucleic acid binding"/>
    <property type="evidence" value="ECO:0007669"/>
    <property type="project" value="InterPro"/>
</dbReference>